<evidence type="ECO:0000313" key="1">
    <source>
        <dbReference type="EMBL" id="TCO34378.1"/>
    </source>
</evidence>
<dbReference type="InterPro" id="IPR010620">
    <property type="entry name" value="SBBP_repeat"/>
</dbReference>
<dbReference type="EMBL" id="SLWN01000002">
    <property type="protein sequence ID" value="TCO34378.1"/>
    <property type="molecule type" value="Genomic_DNA"/>
</dbReference>
<dbReference type="AlphaFoldDB" id="A0A4R2HUV6"/>
<dbReference type="SUPFAM" id="SSF63829">
    <property type="entry name" value="Calcium-dependent phosphotriesterase"/>
    <property type="match status" value="1"/>
</dbReference>
<sequence>MVTGYTTGNLDGAHAGNTTDDAFAVQYDAAGNQRWIRQFGVPGVAGFITRYSVDGDAVWLKQFGTSASDEAWGLAADPAGGVYLTGYTAGDFSGALAGDKDIIVARVDGDGVLTWRDQLGTTGNDKGAAVAVDGSGNVYVAGFTDGAVETSIGKFDGVVTKYSPETHPHLDPSVRYDE</sequence>
<dbReference type="Pfam" id="PF06739">
    <property type="entry name" value="SBBP"/>
    <property type="match status" value="2"/>
</dbReference>
<evidence type="ECO:0000313" key="2">
    <source>
        <dbReference type="Proteomes" id="UP000294508"/>
    </source>
</evidence>
<dbReference type="Gene3D" id="2.80.10.50">
    <property type="match status" value="1"/>
</dbReference>
<accession>A0A4R2HUV6</accession>
<dbReference type="PANTHER" id="PTHR35580">
    <property type="entry name" value="CELL SURFACE GLYCOPROTEIN (S-LAYER PROTEIN)-LIKE PROTEIN"/>
    <property type="match status" value="1"/>
</dbReference>
<name>A0A4R2HUV6_9ACTN</name>
<proteinExistence type="predicted"/>
<comment type="caution">
    <text evidence="1">The sequence shown here is derived from an EMBL/GenBank/DDBJ whole genome shotgun (WGS) entry which is preliminary data.</text>
</comment>
<gene>
    <name evidence="1" type="ORF">EV652_102444</name>
</gene>
<dbReference type="PANTHER" id="PTHR35580:SF1">
    <property type="entry name" value="PHYTASE-LIKE DOMAIN-CONTAINING PROTEIN"/>
    <property type="match status" value="1"/>
</dbReference>
<dbReference type="InterPro" id="IPR052918">
    <property type="entry name" value="Motility_Chemotaxis_Reg"/>
</dbReference>
<dbReference type="Proteomes" id="UP000294508">
    <property type="component" value="Unassembled WGS sequence"/>
</dbReference>
<protein>
    <submittedName>
        <fullName evidence="1">Beta-propeller repeat-containing protein</fullName>
    </submittedName>
</protein>
<organism evidence="1 2">
    <name type="scientific">Kribbella steppae</name>
    <dbReference type="NCBI Taxonomy" id="2512223"/>
    <lineage>
        <taxon>Bacteria</taxon>
        <taxon>Bacillati</taxon>
        <taxon>Actinomycetota</taxon>
        <taxon>Actinomycetes</taxon>
        <taxon>Propionibacteriales</taxon>
        <taxon>Kribbellaceae</taxon>
        <taxon>Kribbella</taxon>
    </lineage>
</organism>
<reference evidence="1 2" key="1">
    <citation type="journal article" date="2015" name="Stand. Genomic Sci.">
        <title>Genomic Encyclopedia of Bacterial and Archaeal Type Strains, Phase III: the genomes of soil and plant-associated and newly described type strains.</title>
        <authorList>
            <person name="Whitman W.B."/>
            <person name="Woyke T."/>
            <person name="Klenk H.P."/>
            <person name="Zhou Y."/>
            <person name="Lilburn T.G."/>
            <person name="Beck B.J."/>
            <person name="De Vos P."/>
            <person name="Vandamme P."/>
            <person name="Eisen J.A."/>
            <person name="Garrity G."/>
            <person name="Hugenholtz P."/>
            <person name="Kyrpides N.C."/>
        </authorList>
    </citation>
    <scope>NUCLEOTIDE SEQUENCE [LARGE SCALE GENOMIC DNA]</scope>
    <source>
        <strain evidence="1 2">VKM Ac-2572</strain>
    </source>
</reference>
<keyword evidence="2" id="KW-1185">Reference proteome</keyword>